<comment type="caution">
    <text evidence="1">The sequence shown here is derived from an EMBL/GenBank/DDBJ whole genome shotgun (WGS) entry which is preliminary data.</text>
</comment>
<dbReference type="EMBL" id="BAAALF010000030">
    <property type="protein sequence ID" value="GAA1232305.1"/>
    <property type="molecule type" value="Genomic_DNA"/>
</dbReference>
<proteinExistence type="predicted"/>
<protein>
    <submittedName>
        <fullName evidence="1">Uncharacterized protein</fullName>
    </submittedName>
</protein>
<accession>A0ABP4GRR9</accession>
<evidence type="ECO:0000313" key="2">
    <source>
        <dbReference type="Proteomes" id="UP001500037"/>
    </source>
</evidence>
<dbReference type="Proteomes" id="UP001500037">
    <property type="component" value="Unassembled WGS sequence"/>
</dbReference>
<dbReference type="RefSeq" id="WP_344441277.1">
    <property type="nucleotide sequence ID" value="NZ_BAAALF010000030.1"/>
</dbReference>
<sequence length="106" mass="11599">MLEHHIGGGQIPLRWPGQEAYALMPAHGADGWAKNQAESREAHHRMHAGVWIVMDDHGVMCSRVAPDVPRHALLSILAGMDDDGELAELVADIGEAEAEKLVHQLR</sequence>
<name>A0ABP4GRR9_9ACTN</name>
<keyword evidence="2" id="KW-1185">Reference proteome</keyword>
<evidence type="ECO:0000313" key="1">
    <source>
        <dbReference type="EMBL" id="GAA1232305.1"/>
    </source>
</evidence>
<organism evidence="1 2">
    <name type="scientific">Kitasatospora nipponensis</name>
    <dbReference type="NCBI Taxonomy" id="258049"/>
    <lineage>
        <taxon>Bacteria</taxon>
        <taxon>Bacillati</taxon>
        <taxon>Actinomycetota</taxon>
        <taxon>Actinomycetes</taxon>
        <taxon>Kitasatosporales</taxon>
        <taxon>Streptomycetaceae</taxon>
        <taxon>Kitasatospora</taxon>
    </lineage>
</organism>
<gene>
    <name evidence="1" type="ORF">GCM10009665_23210</name>
</gene>
<reference evidence="2" key="1">
    <citation type="journal article" date="2019" name="Int. J. Syst. Evol. Microbiol.">
        <title>The Global Catalogue of Microorganisms (GCM) 10K type strain sequencing project: providing services to taxonomists for standard genome sequencing and annotation.</title>
        <authorList>
            <consortium name="The Broad Institute Genomics Platform"/>
            <consortium name="The Broad Institute Genome Sequencing Center for Infectious Disease"/>
            <person name="Wu L."/>
            <person name="Ma J."/>
        </authorList>
    </citation>
    <scope>NUCLEOTIDE SEQUENCE [LARGE SCALE GENOMIC DNA]</scope>
    <source>
        <strain evidence="2">JCM 13004</strain>
    </source>
</reference>